<dbReference type="PANTHER" id="PTHR46211:SF1">
    <property type="entry name" value="GLYCEROPHOSPHODIESTER PHOSPHODIESTERASE, CYTOPLASMIC"/>
    <property type="match status" value="1"/>
</dbReference>
<evidence type="ECO:0000313" key="3">
    <source>
        <dbReference type="Proteomes" id="UP000031967"/>
    </source>
</evidence>
<evidence type="ECO:0000313" key="2">
    <source>
        <dbReference type="EMBL" id="KIL38552.1"/>
    </source>
</evidence>
<evidence type="ECO:0000259" key="1">
    <source>
        <dbReference type="PROSITE" id="PS51704"/>
    </source>
</evidence>
<dbReference type="InterPro" id="IPR017946">
    <property type="entry name" value="PLC-like_Pdiesterase_TIM-brl"/>
</dbReference>
<gene>
    <name evidence="2" type="ORF">SD70_25860</name>
</gene>
<protein>
    <recommendedName>
        <fullName evidence="1">GP-PDE domain-containing protein</fullName>
    </recommendedName>
</protein>
<dbReference type="InterPro" id="IPR030395">
    <property type="entry name" value="GP_PDE_dom"/>
</dbReference>
<dbReference type="Pfam" id="PF03009">
    <property type="entry name" value="GDPD"/>
    <property type="match status" value="1"/>
</dbReference>
<comment type="caution">
    <text evidence="2">The sequence shown here is derived from an EMBL/GenBank/DDBJ whole genome shotgun (WGS) entry which is preliminary data.</text>
</comment>
<dbReference type="RefSeq" id="WP_041051010.1">
    <property type="nucleotide sequence ID" value="NZ_JXAK01000058.1"/>
</dbReference>
<sequence length="255" mass="28562">MAQFPLITAHSGCMNTLDNTLESVETGLRLGADVVEEDIRVTRDGIAVLAHDDAWETVDGRECRISQLTYADLSELTIAARHGERIEPMRIIRLEDILPEVKASGRIVNLDLKTDDSLEPVAQLVRKYGLLEQAILSGCERDRALLAQRTHPELTKLLNTDTKLFMAMPYDDAMAQTCQDALDASCIGININHLLVRPELMSYAESLGLPVYVWTVNEEPLMRHFIQLGVRSMTTRNVLALVRLKRELQGEADQP</sequence>
<dbReference type="Proteomes" id="UP000031967">
    <property type="component" value="Unassembled WGS sequence"/>
</dbReference>
<keyword evidence="3" id="KW-1185">Reference proteome</keyword>
<dbReference type="CDD" id="cd08556">
    <property type="entry name" value="GDPD"/>
    <property type="match status" value="1"/>
</dbReference>
<dbReference type="SUPFAM" id="SSF51695">
    <property type="entry name" value="PLC-like phosphodiesterases"/>
    <property type="match status" value="1"/>
</dbReference>
<dbReference type="EMBL" id="JXAK01000058">
    <property type="protein sequence ID" value="KIL38552.1"/>
    <property type="molecule type" value="Genomic_DNA"/>
</dbReference>
<dbReference type="Gene3D" id="3.20.20.190">
    <property type="entry name" value="Phosphatidylinositol (PI) phosphodiesterase"/>
    <property type="match status" value="1"/>
</dbReference>
<organism evidence="2 3">
    <name type="scientific">Gordoniibacillus kamchatkensis</name>
    <dbReference type="NCBI Taxonomy" id="1590651"/>
    <lineage>
        <taxon>Bacteria</taxon>
        <taxon>Bacillati</taxon>
        <taxon>Bacillota</taxon>
        <taxon>Bacilli</taxon>
        <taxon>Bacillales</taxon>
        <taxon>Paenibacillaceae</taxon>
        <taxon>Gordoniibacillus</taxon>
    </lineage>
</organism>
<proteinExistence type="predicted"/>
<feature type="domain" description="GP-PDE" evidence="1">
    <location>
        <begin position="5"/>
        <end position="245"/>
    </location>
</feature>
<dbReference type="PANTHER" id="PTHR46211">
    <property type="entry name" value="GLYCEROPHOSPHORYL DIESTER PHOSPHODIESTERASE"/>
    <property type="match status" value="1"/>
</dbReference>
<reference evidence="2 3" key="1">
    <citation type="submission" date="2014-12" db="EMBL/GenBank/DDBJ databases">
        <title>Draft genome sequence of Paenibacillus kamchatkensis strain B-2647.</title>
        <authorList>
            <person name="Karlyshev A.V."/>
            <person name="Kudryashova E.B."/>
        </authorList>
    </citation>
    <scope>NUCLEOTIDE SEQUENCE [LARGE SCALE GENOMIC DNA]</scope>
    <source>
        <strain evidence="2 3">VKM B-2647</strain>
    </source>
</reference>
<accession>A0ABR5AC28</accession>
<dbReference type="PROSITE" id="PS51704">
    <property type="entry name" value="GP_PDE"/>
    <property type="match status" value="1"/>
</dbReference>
<name>A0ABR5AC28_9BACL</name>